<feature type="transmembrane region" description="Helical" evidence="10">
    <location>
        <begin position="472"/>
        <end position="491"/>
    </location>
</feature>
<evidence type="ECO:0000256" key="10">
    <source>
        <dbReference type="SAM" id="Phobius"/>
    </source>
</evidence>
<evidence type="ECO:0000256" key="6">
    <source>
        <dbReference type="ARBA" id="ARBA00022748"/>
    </source>
</evidence>
<dbReference type="InterPro" id="IPR003567">
    <property type="entry name" value="Cyt_c_biogenesis"/>
</dbReference>
<dbReference type="GO" id="GO:0020037">
    <property type="term" value="F:heme binding"/>
    <property type="evidence" value="ECO:0007669"/>
    <property type="project" value="InterPro"/>
</dbReference>
<dbReference type="InterPro" id="IPR032523">
    <property type="entry name" value="CcmF_C"/>
</dbReference>
<dbReference type="NCBIfam" id="TIGR00353">
    <property type="entry name" value="nrfE"/>
    <property type="match status" value="1"/>
</dbReference>
<dbReference type="InterPro" id="IPR003568">
    <property type="entry name" value="Cyt_c_biogenesis_CcmF"/>
</dbReference>
<feature type="transmembrane region" description="Helical" evidence="10">
    <location>
        <begin position="205"/>
        <end position="227"/>
    </location>
</feature>
<keyword evidence="8 10" id="KW-0472">Membrane</keyword>
<evidence type="ECO:0000256" key="5">
    <source>
        <dbReference type="ARBA" id="ARBA00022692"/>
    </source>
</evidence>
<dbReference type="Pfam" id="PF01578">
    <property type="entry name" value="Cytochrom_C_asm"/>
    <property type="match status" value="1"/>
</dbReference>
<protein>
    <submittedName>
        <fullName evidence="13">Cytochrome C</fullName>
    </submittedName>
</protein>
<comment type="function">
    <text evidence="9">Required for the biogenesis of c-type cytochromes. Possible subunit of a heme lyase.</text>
</comment>
<dbReference type="AlphaFoldDB" id="A0A0A5I0J5"/>
<evidence type="ECO:0000256" key="3">
    <source>
        <dbReference type="ARBA" id="ARBA00022475"/>
    </source>
</evidence>
<feature type="transmembrane region" description="Helical" evidence="10">
    <location>
        <begin position="95"/>
        <end position="111"/>
    </location>
</feature>
<dbReference type="PANTHER" id="PTHR43653">
    <property type="entry name" value="CYTOCHROME C ASSEMBLY PROTEIN-RELATED"/>
    <property type="match status" value="1"/>
</dbReference>
<dbReference type="GO" id="GO:0015232">
    <property type="term" value="F:heme transmembrane transporter activity"/>
    <property type="evidence" value="ECO:0007669"/>
    <property type="project" value="InterPro"/>
</dbReference>
<keyword evidence="5 10" id="KW-0812">Transmembrane</keyword>
<dbReference type="GO" id="GO:0017004">
    <property type="term" value="P:cytochrome complex assembly"/>
    <property type="evidence" value="ECO:0007669"/>
    <property type="project" value="UniProtKB-KW"/>
</dbReference>
<feature type="transmembrane region" description="Helical" evidence="10">
    <location>
        <begin position="310"/>
        <end position="328"/>
    </location>
</feature>
<dbReference type="GO" id="GO:0005886">
    <property type="term" value="C:plasma membrane"/>
    <property type="evidence" value="ECO:0007669"/>
    <property type="project" value="UniProtKB-SubCell"/>
</dbReference>
<comment type="caution">
    <text evidence="13">The sequence shown here is derived from an EMBL/GenBank/DDBJ whole genome shotgun (WGS) entry which is preliminary data.</text>
</comment>
<dbReference type="EMBL" id="JRWP01000008">
    <property type="protein sequence ID" value="KGY09306.1"/>
    <property type="molecule type" value="Genomic_DNA"/>
</dbReference>
<feature type="domain" description="Cytochrome c assembly protein" evidence="11">
    <location>
        <begin position="88"/>
        <end position="293"/>
    </location>
</feature>
<feature type="transmembrane region" description="Helical" evidence="10">
    <location>
        <begin position="597"/>
        <end position="617"/>
    </location>
</feature>
<evidence type="ECO:0000259" key="11">
    <source>
        <dbReference type="Pfam" id="PF01578"/>
    </source>
</evidence>
<organism evidence="13 14">
    <name type="scientific">Photobacterium sp. (strain ATCC 43367)</name>
    <dbReference type="NCBI Taxonomy" id="379097"/>
    <lineage>
        <taxon>Bacteria</taxon>
        <taxon>Pseudomonadati</taxon>
        <taxon>Pseudomonadota</taxon>
        <taxon>Gammaproteobacteria</taxon>
        <taxon>Vibrionales</taxon>
        <taxon>Vibrionaceae</taxon>
        <taxon>Vibrio</taxon>
        <taxon>Vibrio oreintalis group</taxon>
    </lineage>
</organism>
<feature type="transmembrane region" description="Helical" evidence="10">
    <location>
        <begin position="421"/>
        <end position="439"/>
    </location>
</feature>
<feature type="transmembrane region" description="Helical" evidence="10">
    <location>
        <begin position="271"/>
        <end position="290"/>
    </location>
</feature>
<dbReference type="OrthoDB" id="9761451at2"/>
<dbReference type="STRING" id="379097.SE23_02630"/>
<evidence type="ECO:0000256" key="4">
    <source>
        <dbReference type="ARBA" id="ARBA00022519"/>
    </source>
</evidence>
<reference evidence="13 14" key="1">
    <citation type="submission" date="2014-10" db="EMBL/GenBank/DDBJ databases">
        <title>Genome sequencing of Vibrio sinaloensis T08.</title>
        <authorList>
            <person name="Chan K.-G."/>
            <person name="Mohamad N.I."/>
        </authorList>
    </citation>
    <scope>NUCLEOTIDE SEQUENCE [LARGE SCALE GENOMIC DNA]</scope>
    <source>
        <strain evidence="13 14">T08</strain>
    </source>
</reference>
<keyword evidence="7 10" id="KW-1133">Transmembrane helix</keyword>
<gene>
    <name evidence="13" type="ORF">NM06_08580</name>
</gene>
<dbReference type="Pfam" id="PF16327">
    <property type="entry name" value="CcmF_C"/>
    <property type="match status" value="1"/>
</dbReference>
<evidence type="ECO:0000256" key="8">
    <source>
        <dbReference type="ARBA" id="ARBA00023136"/>
    </source>
</evidence>
<feature type="transmembrane region" description="Helical" evidence="10">
    <location>
        <begin position="123"/>
        <end position="141"/>
    </location>
</feature>
<dbReference type="NCBIfam" id="NF007691">
    <property type="entry name" value="PRK10369.1"/>
    <property type="match status" value="1"/>
</dbReference>
<keyword evidence="3" id="KW-1003">Cell membrane</keyword>
<feature type="transmembrane region" description="Helical" evidence="10">
    <location>
        <begin position="445"/>
        <end position="465"/>
    </location>
</feature>
<accession>A0A0A5I0J5</accession>
<feature type="domain" description="Cytochrome c-type biogenesis protein CcmF C-terminal" evidence="12">
    <location>
        <begin position="314"/>
        <end position="616"/>
    </location>
</feature>
<dbReference type="PRINTS" id="PR01411">
    <property type="entry name" value="CCMFBIOGNSIS"/>
</dbReference>
<feature type="transmembrane region" description="Helical" evidence="10">
    <location>
        <begin position="173"/>
        <end position="193"/>
    </location>
</feature>
<evidence type="ECO:0000313" key="13">
    <source>
        <dbReference type="EMBL" id="KGY09306.1"/>
    </source>
</evidence>
<dbReference type="RefSeq" id="WP_038190081.1">
    <property type="nucleotide sequence ID" value="NZ_JRWP01000008.1"/>
</dbReference>
<evidence type="ECO:0000256" key="7">
    <source>
        <dbReference type="ARBA" id="ARBA00022989"/>
    </source>
</evidence>
<proteinExistence type="inferred from homology"/>
<name>A0A0A5I0J5_PHOS4</name>
<dbReference type="PRINTS" id="PR01410">
    <property type="entry name" value="CCBIOGENESIS"/>
</dbReference>
<comment type="subcellular location">
    <subcellularLocation>
        <location evidence="1">Cell inner membrane</location>
        <topology evidence="1">Multi-pass membrane protein</topology>
    </subcellularLocation>
</comment>
<dbReference type="Proteomes" id="UP000030451">
    <property type="component" value="Unassembled WGS sequence"/>
</dbReference>
<evidence type="ECO:0000313" key="14">
    <source>
        <dbReference type="Proteomes" id="UP000030451"/>
    </source>
</evidence>
<evidence type="ECO:0000256" key="2">
    <source>
        <dbReference type="ARBA" id="ARBA00009186"/>
    </source>
</evidence>
<evidence type="ECO:0000259" key="12">
    <source>
        <dbReference type="Pfam" id="PF16327"/>
    </source>
</evidence>
<evidence type="ECO:0000256" key="9">
    <source>
        <dbReference type="ARBA" id="ARBA00037230"/>
    </source>
</evidence>
<feature type="transmembrane region" description="Helical" evidence="10">
    <location>
        <begin position="38"/>
        <end position="61"/>
    </location>
</feature>
<sequence>MAGELGLLSLVWIAVLSSLSVATFAWQRYSNTASVLSLVCIARLVAVGAILSLGLLAFLFLNDQFQFAYVATHSNSALPQFFKLAAVWGGHEGSMLFWVFTLSLWSALISFHPRKPSRYIQHVLWIMLAFVAAFSWFTLLASNPFSYSDVYVTEGRDLNPMLQDVGLIFHPPLLYLGYIGFSTVLAFALAALLEPKFDAHWVKECRLWAVSSWMLLTLGILVGSWWAYNELGWGGWWFWDPVENASLLPWLTGTALLHTLIASSRYQQLKLWSLSLALVTFSLSILGTFIVRSGILTSVHAFAVDPSKGIALIAILALTLLGSFVLLLRQSDAIRSEALHSVLGRSYLILVSAGLLVVATFTVFLGTFYPMLYELLGLGSISVGAPYFNTLIQPLALLALLGMGMAPLMKWHHGSYVSWRAIVLLFATASFVGAAAYRLQVTDWHFATLLVWVLGAWVIGSHLLIAAKNRTVSFMVLAHVGLAVVCIGASMNSQHSYELNRKMEPGTTTELAQWQVTYLATEWYVGPNYTAEQGVIEFSSPAGASFRLAPERRHYPVRVMNMSEPAIRSTWHGDYYVTLGAKVDSKAYAVKIQYRSYIAWIWAGAIMAILGGLLPLLRSFSLIKSRVTHGAIQQS</sequence>
<dbReference type="InterPro" id="IPR002541">
    <property type="entry name" value="Cyt_c_assembly"/>
</dbReference>
<feature type="transmembrane region" description="Helical" evidence="10">
    <location>
        <begin position="6"/>
        <end position="26"/>
    </location>
</feature>
<evidence type="ECO:0000256" key="1">
    <source>
        <dbReference type="ARBA" id="ARBA00004429"/>
    </source>
</evidence>
<feature type="transmembrane region" description="Helical" evidence="10">
    <location>
        <begin position="348"/>
        <end position="371"/>
    </location>
</feature>
<keyword evidence="4" id="KW-0997">Cell inner membrane</keyword>
<keyword evidence="6" id="KW-0201">Cytochrome c-type biogenesis</keyword>
<dbReference type="PANTHER" id="PTHR43653:SF1">
    <property type="entry name" value="CYTOCHROME C-TYPE BIOGENESIS PROTEIN CCMF"/>
    <property type="match status" value="1"/>
</dbReference>
<comment type="similarity">
    <text evidence="2">Belongs to the CcmF/CycK/Ccl1/NrfE/CcsA family.</text>
</comment>